<sequence length="277" mass="32812">MKRCARYCLELTIHAMLKQDRIFRLLHLGYRVEHLCIDSLHSICGSELKEIGERLPNLKSLIIKRCTFHFSTIKCFNLMLEQLKHLQILSISNCDNFKCQLEQLPRSLRIFFLDDFQMKNTQNVLRNIHRRAPNITVLSLENMEDLNEQVQAFEHLKVLCLPYARLFADDVNGFTPNFLQRLTAFDMGIVRDEFVLLRFVPEMFPQLEHLELYSMGYVDSKLHKYLDPIALFPALRSFTLKIFSRNKLPLNHADYLKFLSKLIRKGKLEVNRRKMIH</sequence>
<evidence type="ECO:0000313" key="2">
    <source>
        <dbReference type="Proteomes" id="UP001497535"/>
    </source>
</evidence>
<gene>
    <name evidence="1" type="ORF">MENTE1834_LOCUS40976</name>
</gene>
<dbReference type="Proteomes" id="UP001497535">
    <property type="component" value="Unassembled WGS sequence"/>
</dbReference>
<proteinExistence type="predicted"/>
<reference evidence="1" key="1">
    <citation type="submission" date="2023-11" db="EMBL/GenBank/DDBJ databases">
        <authorList>
            <person name="Poullet M."/>
        </authorList>
    </citation>
    <scope>NUCLEOTIDE SEQUENCE</scope>
    <source>
        <strain evidence="1">E1834</strain>
    </source>
</reference>
<dbReference type="EMBL" id="CAVMJV010000098">
    <property type="protein sequence ID" value="CAK5095732.1"/>
    <property type="molecule type" value="Genomic_DNA"/>
</dbReference>
<organism evidence="1 2">
    <name type="scientific">Meloidogyne enterolobii</name>
    <name type="common">Root-knot nematode worm</name>
    <name type="synonym">Meloidogyne mayaguensis</name>
    <dbReference type="NCBI Taxonomy" id="390850"/>
    <lineage>
        <taxon>Eukaryota</taxon>
        <taxon>Metazoa</taxon>
        <taxon>Ecdysozoa</taxon>
        <taxon>Nematoda</taxon>
        <taxon>Chromadorea</taxon>
        <taxon>Rhabditida</taxon>
        <taxon>Tylenchina</taxon>
        <taxon>Tylenchomorpha</taxon>
        <taxon>Tylenchoidea</taxon>
        <taxon>Meloidogynidae</taxon>
        <taxon>Meloidogyninae</taxon>
        <taxon>Meloidogyne</taxon>
    </lineage>
</organism>
<protein>
    <submittedName>
        <fullName evidence="1">Uncharacterized protein</fullName>
    </submittedName>
</protein>
<name>A0ACB1ANG1_MELEN</name>
<keyword evidence="2" id="KW-1185">Reference proteome</keyword>
<accession>A0ACB1ANG1</accession>
<comment type="caution">
    <text evidence="1">The sequence shown here is derived from an EMBL/GenBank/DDBJ whole genome shotgun (WGS) entry which is preliminary data.</text>
</comment>
<evidence type="ECO:0000313" key="1">
    <source>
        <dbReference type="EMBL" id="CAK5095732.1"/>
    </source>
</evidence>